<accession>A0ABM4B8P7</accession>
<gene>
    <name evidence="4" type="primary">LOC136075742</name>
    <name evidence="3" type="synonym">LOC136075741</name>
</gene>
<keyword evidence="2" id="KW-1185">Reference proteome</keyword>
<dbReference type="RefSeq" id="XP_065645249.1">
    <property type="nucleotide sequence ID" value="XM_065789177.1"/>
</dbReference>
<evidence type="ECO:0000313" key="2">
    <source>
        <dbReference type="Proteomes" id="UP001652625"/>
    </source>
</evidence>
<evidence type="ECO:0000256" key="1">
    <source>
        <dbReference type="SAM" id="Coils"/>
    </source>
</evidence>
<dbReference type="Proteomes" id="UP001652625">
    <property type="component" value="Chromosome 02"/>
</dbReference>
<dbReference type="InterPro" id="IPR004244">
    <property type="entry name" value="Transposase_22"/>
</dbReference>
<evidence type="ECO:0000313" key="3">
    <source>
        <dbReference type="RefSeq" id="XP_065645248.1"/>
    </source>
</evidence>
<reference evidence="2 3" key="1">
    <citation type="submission" date="2025-05" db="UniProtKB">
        <authorList>
            <consortium name="RefSeq"/>
        </authorList>
    </citation>
    <scope>NUCLEOTIDE SEQUENCE [LARGE SCALE GENOMIC DNA]</scope>
</reference>
<evidence type="ECO:0000313" key="4">
    <source>
        <dbReference type="RefSeq" id="XP_065645249.1"/>
    </source>
</evidence>
<sequence length="159" mass="19296">MENEANKISDRLKESMRKLEDRNRRNNIRIEGVQENEKETWEQAEKKIKHILNEQLKISNIFIKRAHRIERRIFTENVKDKPRTIIVKLLNYKDKENFFKHAKMLKGTGIFINEDFSYETSKKRRELREKMKISRNVGKYAVIEYDKLIVLKEFNLKAK</sequence>
<name>A0ABM4B8P7_HYDVU</name>
<organism evidence="2 4">
    <name type="scientific">Hydra vulgaris</name>
    <name type="common">Hydra</name>
    <name type="synonym">Hydra attenuata</name>
    <dbReference type="NCBI Taxonomy" id="6087"/>
    <lineage>
        <taxon>Eukaryota</taxon>
        <taxon>Metazoa</taxon>
        <taxon>Cnidaria</taxon>
        <taxon>Hydrozoa</taxon>
        <taxon>Hydroidolina</taxon>
        <taxon>Anthoathecata</taxon>
        <taxon>Aplanulata</taxon>
        <taxon>Hydridae</taxon>
        <taxon>Hydra</taxon>
    </lineage>
</organism>
<keyword evidence="1" id="KW-0175">Coiled coil</keyword>
<dbReference type="RefSeq" id="XP_065645248.1">
    <property type="nucleotide sequence ID" value="XM_065789176.1"/>
</dbReference>
<dbReference type="PANTHER" id="PTHR11505">
    <property type="entry name" value="L1 TRANSPOSABLE ELEMENT-RELATED"/>
    <property type="match status" value="1"/>
</dbReference>
<proteinExistence type="predicted"/>
<protein>
    <submittedName>
        <fullName evidence="3">Uncharacterized protein LOC136075741</fullName>
    </submittedName>
    <submittedName>
        <fullName evidence="4">Uncharacterized protein LOC136075742</fullName>
    </submittedName>
</protein>
<dbReference type="Gene3D" id="3.30.70.1820">
    <property type="entry name" value="L1 transposable element, RRM domain"/>
    <property type="match status" value="1"/>
</dbReference>
<feature type="coiled-coil region" evidence="1">
    <location>
        <begin position="2"/>
        <end position="36"/>
    </location>
</feature>
<dbReference type="GeneID" id="136075742"/>